<keyword evidence="2" id="KW-1185">Reference proteome</keyword>
<protein>
    <recommendedName>
        <fullName evidence="3">Two-component system, OmpR family, sensor kinase</fullName>
    </recommendedName>
</protein>
<sequence length="114" mass="11939">MSLRSRLVVTLLALVVLGVGIAVGALFGAVQDWASDRTDDVLTAVGDRLAAEGVADAWAVVAAESDAPSYVELRGPDGVRTLSAGRPRSSARCRWGSARSATGWCAPFPRATRR</sequence>
<name>A0ABW2TVU4_9PSEU</name>
<dbReference type="Proteomes" id="UP001596512">
    <property type="component" value="Unassembled WGS sequence"/>
</dbReference>
<gene>
    <name evidence="1" type="ORF">ACFQV2_30235</name>
</gene>
<organism evidence="1 2">
    <name type="scientific">Actinokineospora soli</name>
    <dbReference type="NCBI Taxonomy" id="1048753"/>
    <lineage>
        <taxon>Bacteria</taxon>
        <taxon>Bacillati</taxon>
        <taxon>Actinomycetota</taxon>
        <taxon>Actinomycetes</taxon>
        <taxon>Pseudonocardiales</taxon>
        <taxon>Pseudonocardiaceae</taxon>
        <taxon>Actinokineospora</taxon>
    </lineage>
</organism>
<evidence type="ECO:0000313" key="1">
    <source>
        <dbReference type="EMBL" id="MFC7617072.1"/>
    </source>
</evidence>
<evidence type="ECO:0000313" key="2">
    <source>
        <dbReference type="Proteomes" id="UP001596512"/>
    </source>
</evidence>
<evidence type="ECO:0008006" key="3">
    <source>
        <dbReference type="Google" id="ProtNLM"/>
    </source>
</evidence>
<dbReference type="EMBL" id="JBHTEY010000004">
    <property type="protein sequence ID" value="MFC7617072.1"/>
    <property type="molecule type" value="Genomic_DNA"/>
</dbReference>
<accession>A0ABW2TVU4</accession>
<reference evidence="2" key="1">
    <citation type="journal article" date="2019" name="Int. J. Syst. Evol. Microbiol.">
        <title>The Global Catalogue of Microorganisms (GCM) 10K type strain sequencing project: providing services to taxonomists for standard genome sequencing and annotation.</title>
        <authorList>
            <consortium name="The Broad Institute Genomics Platform"/>
            <consortium name="The Broad Institute Genome Sequencing Center for Infectious Disease"/>
            <person name="Wu L."/>
            <person name="Ma J."/>
        </authorList>
    </citation>
    <scope>NUCLEOTIDE SEQUENCE [LARGE SCALE GENOMIC DNA]</scope>
    <source>
        <strain evidence="2">JCM 17695</strain>
    </source>
</reference>
<proteinExistence type="predicted"/>
<comment type="caution">
    <text evidence="1">The sequence shown here is derived from an EMBL/GenBank/DDBJ whole genome shotgun (WGS) entry which is preliminary data.</text>
</comment>